<dbReference type="EMBL" id="BKBQ01000004">
    <property type="protein sequence ID" value="GEQ53514.1"/>
    <property type="molecule type" value="Genomic_DNA"/>
</dbReference>
<reference evidence="3" key="1">
    <citation type="submission" date="2019-08" db="EMBL/GenBank/DDBJ databases">
        <authorList>
            <person name="Ishikawa M."/>
            <person name="Suzuki T."/>
            <person name="Matsutani M."/>
        </authorList>
    </citation>
    <scope>NUCLEOTIDE SEQUENCE</scope>
    <source>
        <strain evidence="3">7C1</strain>
        <strain evidence="2">8C4</strain>
    </source>
</reference>
<dbReference type="InterPro" id="IPR016047">
    <property type="entry name" value="M23ase_b-sheet_dom"/>
</dbReference>
<dbReference type="EMBL" id="BKBO01000004">
    <property type="protein sequence ID" value="GEQ48542.1"/>
    <property type="molecule type" value="Genomic_DNA"/>
</dbReference>
<dbReference type="CDD" id="cd12797">
    <property type="entry name" value="M23_peptidase"/>
    <property type="match status" value="1"/>
</dbReference>
<evidence type="ECO:0000313" key="2">
    <source>
        <dbReference type="EMBL" id="GEQ48542.1"/>
    </source>
</evidence>
<comment type="caution">
    <text evidence="3">The sequence shown here is derived from an EMBL/GenBank/DDBJ whole genome shotgun (WGS) entry which is preliminary data.</text>
</comment>
<dbReference type="Pfam" id="PF01551">
    <property type="entry name" value="Peptidase_M23"/>
    <property type="match status" value="1"/>
</dbReference>
<accession>A0AAN4UBM3</accession>
<dbReference type="PANTHER" id="PTHR21666">
    <property type="entry name" value="PEPTIDASE-RELATED"/>
    <property type="match status" value="1"/>
</dbReference>
<dbReference type="GO" id="GO:0004222">
    <property type="term" value="F:metalloendopeptidase activity"/>
    <property type="evidence" value="ECO:0007669"/>
    <property type="project" value="TreeGrafter"/>
</dbReference>
<dbReference type="Gene3D" id="2.70.70.10">
    <property type="entry name" value="Glucose Permease (Domain IIA)"/>
    <property type="match status" value="1"/>
</dbReference>
<dbReference type="AlphaFoldDB" id="A0AAN4UBM3"/>
<evidence type="ECO:0000259" key="1">
    <source>
        <dbReference type="Pfam" id="PF01551"/>
    </source>
</evidence>
<evidence type="ECO:0000313" key="4">
    <source>
        <dbReference type="Proteomes" id="UP000886597"/>
    </source>
</evidence>
<dbReference type="SUPFAM" id="SSF51261">
    <property type="entry name" value="Duplicated hybrid motif"/>
    <property type="match status" value="1"/>
</dbReference>
<dbReference type="InterPro" id="IPR011055">
    <property type="entry name" value="Dup_hybrid_motif"/>
</dbReference>
<organism evidence="3 4">
    <name type="scientific">Tetragenococcus koreensis</name>
    <dbReference type="NCBI Taxonomy" id="290335"/>
    <lineage>
        <taxon>Bacteria</taxon>
        <taxon>Bacillati</taxon>
        <taxon>Bacillota</taxon>
        <taxon>Bacilli</taxon>
        <taxon>Lactobacillales</taxon>
        <taxon>Enterococcaceae</taxon>
        <taxon>Tetragenococcus</taxon>
    </lineage>
</organism>
<protein>
    <submittedName>
        <fullName evidence="3">Peptidase M23</fullName>
    </submittedName>
</protein>
<sequence length="228" mass="25877">MNTNVIAIELPLRGEWFTEVSPGDRLPSHGTNRFGLRYAFDFIQVDWENPKHPTHDENNFGYFTKGIPLESYYCFGKSVYSPFSGEVVTVENNMLDGEKASWVQDQTSAIRNSLFFDPKRDGFETVAGNYVVIKKEDKIYAVFCHLQSDSIVIKVGEKVQKGQRIGNVGHTGNSTEPHLHFHLADAANPENARGLPFVFGQYEKYENSKWQKVTNEIPAAKDHIRFVG</sequence>
<reference evidence="3" key="2">
    <citation type="journal article" date="2020" name="Int. Dairy J.">
        <title>Lactic acid bacterial diversity in Brie cheese focusing on salt concentration and pH of isolation medium and characterisation of halophilic and alkaliphilic lactic acid bacterial isolates.</title>
        <authorList>
            <person name="Unno R."/>
            <person name="Matsutani M."/>
            <person name="Suzuki T."/>
            <person name="Kodama K."/>
            <person name="Matsushita H."/>
            <person name="Yamasato K."/>
            <person name="Koizumi Y."/>
            <person name="Ishikawa M."/>
        </authorList>
    </citation>
    <scope>NUCLEOTIDE SEQUENCE</scope>
    <source>
        <strain evidence="3">7C1</strain>
        <strain evidence="2">8C4</strain>
    </source>
</reference>
<dbReference type="PANTHER" id="PTHR21666:SF270">
    <property type="entry name" value="MUREIN HYDROLASE ACTIVATOR ENVC"/>
    <property type="match status" value="1"/>
</dbReference>
<evidence type="ECO:0000313" key="5">
    <source>
        <dbReference type="Proteomes" id="UP000886607"/>
    </source>
</evidence>
<dbReference type="Proteomes" id="UP000886597">
    <property type="component" value="Unassembled WGS sequence"/>
</dbReference>
<evidence type="ECO:0000313" key="3">
    <source>
        <dbReference type="EMBL" id="GEQ53514.1"/>
    </source>
</evidence>
<dbReference type="InterPro" id="IPR050570">
    <property type="entry name" value="Cell_wall_metabolism_enzyme"/>
</dbReference>
<dbReference type="RefSeq" id="WP_202583499.1">
    <property type="nucleotide sequence ID" value="NZ_BKBO01000004.1"/>
</dbReference>
<keyword evidence="5" id="KW-1185">Reference proteome</keyword>
<feature type="domain" description="M23ase beta-sheet core" evidence="1">
    <location>
        <begin position="126"/>
        <end position="188"/>
    </location>
</feature>
<proteinExistence type="predicted"/>
<gene>
    <name evidence="2" type="ORF">TK11N_03940</name>
    <name evidence="3" type="ORF">TK2N_03580</name>
</gene>
<name>A0AAN4UBM3_9ENTE</name>
<dbReference type="Proteomes" id="UP000886607">
    <property type="component" value="Unassembled WGS sequence"/>
</dbReference>